<dbReference type="InterPro" id="IPR017896">
    <property type="entry name" value="4Fe4S_Fe-S-bd"/>
</dbReference>
<dbReference type="EC" id="1.4.1.13" evidence="9"/>
<dbReference type="InterPro" id="IPR028261">
    <property type="entry name" value="DPD_II"/>
</dbReference>
<evidence type="ECO:0000256" key="1">
    <source>
        <dbReference type="ARBA" id="ARBA00022605"/>
    </source>
</evidence>
<evidence type="ECO:0000256" key="5">
    <source>
        <dbReference type="ARBA" id="ARBA00023014"/>
    </source>
</evidence>
<evidence type="ECO:0000259" key="8">
    <source>
        <dbReference type="PROSITE" id="PS51379"/>
    </source>
</evidence>
<evidence type="ECO:0000256" key="7">
    <source>
        <dbReference type="ARBA" id="ARBA00029440"/>
    </source>
</evidence>
<dbReference type="Gene3D" id="3.40.50.720">
    <property type="entry name" value="NAD(P)-binding Rossmann-like Domain"/>
    <property type="match status" value="1"/>
</dbReference>
<dbReference type="RefSeq" id="WP_052592431.1">
    <property type="nucleotide sequence ID" value="NZ_CP011112.1"/>
</dbReference>
<dbReference type="InterPro" id="IPR036188">
    <property type="entry name" value="FAD/NAD-bd_sf"/>
</dbReference>
<proteinExistence type="predicted"/>
<comment type="pathway">
    <text evidence="7">Amino-acid biosynthesis.</text>
</comment>
<dbReference type="FunFam" id="3.50.50.60:FF:000124">
    <property type="entry name" value="Glutamate synthase small subunit"/>
    <property type="match status" value="1"/>
</dbReference>
<dbReference type="AlphaFoldDB" id="A0A0K1JJ69"/>
<dbReference type="GO" id="GO:0051536">
    <property type="term" value="F:iron-sulfur cluster binding"/>
    <property type="evidence" value="ECO:0007669"/>
    <property type="project" value="UniProtKB-KW"/>
</dbReference>
<evidence type="ECO:0000256" key="4">
    <source>
        <dbReference type="ARBA" id="ARBA00023004"/>
    </source>
</evidence>
<dbReference type="KEGG" id="lmoi:VV02_14245"/>
<dbReference type="PANTHER" id="PTHR43100:SF1">
    <property type="entry name" value="GLUTAMATE SYNTHASE [NADPH] SMALL CHAIN"/>
    <property type="match status" value="1"/>
</dbReference>
<reference evidence="9 10" key="1">
    <citation type="submission" date="2015-03" db="EMBL/GenBank/DDBJ databases">
        <title>Luteipulveratus halotolerans sp. nov., a novel actinobacterium (Dermacoccaceae) from Sarawak, Malaysia.</title>
        <authorList>
            <person name="Juboi H."/>
            <person name="Basik A."/>
            <person name="Shamsul S.S."/>
            <person name="Arnold P."/>
            <person name="Schmitt E.K."/>
            <person name="Sanglier J.-J."/>
            <person name="Yeo T."/>
        </authorList>
    </citation>
    <scope>NUCLEOTIDE SEQUENCE [LARGE SCALE GENOMIC DNA]</scope>
    <source>
        <strain evidence="9 10">MN07-A0370</strain>
    </source>
</reference>
<dbReference type="Proteomes" id="UP000066480">
    <property type="component" value="Chromosome"/>
</dbReference>
<organism evidence="9 10">
    <name type="scientific">Luteipulveratus mongoliensis</name>
    <dbReference type="NCBI Taxonomy" id="571913"/>
    <lineage>
        <taxon>Bacteria</taxon>
        <taxon>Bacillati</taxon>
        <taxon>Actinomycetota</taxon>
        <taxon>Actinomycetes</taxon>
        <taxon>Micrococcales</taxon>
        <taxon>Dermacoccaceae</taxon>
        <taxon>Luteipulveratus</taxon>
    </lineage>
</organism>
<dbReference type="GO" id="GO:0046872">
    <property type="term" value="F:metal ion binding"/>
    <property type="evidence" value="ECO:0007669"/>
    <property type="project" value="UniProtKB-KW"/>
</dbReference>
<sequence length="485" mass="52734">MADPRGFLTTRERELPARRPVPVRIKDWREVYEEQELGQLQRQAGRCMDCGIPFCHNGCPLGNLIPEWNDLAWRGDWPDAIERLHATNNFPEFTGRLCPAPCETACVLGISEPAVTIKQVELTTIEQAFARDGVEPQPPARLTNKTVAVVGSGPAGLAAAQQLTRAGHTVAVYERADKPGGLLRYGIPEFKMEKSVLDRRLEQMTAEGTRFRCNRSIGDDITGTQLRARYDAVVLAVGSTVPRDLPVPGRELDGIVQAMDYLPDANRVALGQEVEDQILATDKDVVIIGGGDTGADCLGTAIRQGARSITQLEIMPRPGEERVDGQPWPTYPMLFRVASAHEEGGDRVYATSTKEVLGDKDGKVKALRLVEVKMGDKGFEEVEGSEREIPAQLVLLAMGFLGPAPEGLVEQLGVETDERSNIVRDDSYMTSVPGVFVAGDAGRGQSLIVWAIAEGRSAAKGVDAFLTGSSNLPYPIRPTERPLTA</sequence>
<dbReference type="Pfam" id="PF07992">
    <property type="entry name" value="Pyr_redox_2"/>
    <property type="match status" value="1"/>
</dbReference>
<keyword evidence="3 9" id="KW-0560">Oxidoreductase</keyword>
<keyword evidence="2" id="KW-0479">Metal-binding</keyword>
<dbReference type="InterPro" id="IPR051394">
    <property type="entry name" value="Glutamate_Synthase"/>
</dbReference>
<dbReference type="InterPro" id="IPR006005">
    <property type="entry name" value="Glut_synth_ssu1"/>
</dbReference>
<dbReference type="STRING" id="571913.VV02_14245"/>
<evidence type="ECO:0000313" key="9">
    <source>
        <dbReference type="EMBL" id="AKU16759.1"/>
    </source>
</evidence>
<dbReference type="OrthoDB" id="9803192at2"/>
<dbReference type="PATRIC" id="fig|571913.6.peg.2894"/>
<protein>
    <submittedName>
        <fullName evidence="9">Glutamate synthase</fullName>
        <ecNumber evidence="9">1.4.1.13</ecNumber>
    </submittedName>
</protein>
<dbReference type="PROSITE" id="PS51379">
    <property type="entry name" value="4FE4S_FER_2"/>
    <property type="match status" value="1"/>
</dbReference>
<evidence type="ECO:0000256" key="6">
    <source>
        <dbReference type="ARBA" id="ARBA00023164"/>
    </source>
</evidence>
<evidence type="ECO:0000256" key="2">
    <source>
        <dbReference type="ARBA" id="ARBA00022723"/>
    </source>
</evidence>
<dbReference type="Gene3D" id="3.50.50.60">
    <property type="entry name" value="FAD/NAD(P)-binding domain"/>
    <property type="match status" value="2"/>
</dbReference>
<feature type="domain" description="4Fe-4S ferredoxin-type" evidence="8">
    <location>
        <begin position="38"/>
        <end position="69"/>
    </location>
</feature>
<keyword evidence="6" id="KW-0314">Glutamate biosynthesis</keyword>
<keyword evidence="5" id="KW-0411">Iron-sulfur</keyword>
<dbReference type="EMBL" id="CP011112">
    <property type="protein sequence ID" value="AKU16759.1"/>
    <property type="molecule type" value="Genomic_DNA"/>
</dbReference>
<dbReference type="PANTHER" id="PTHR43100">
    <property type="entry name" value="GLUTAMATE SYNTHASE [NADPH] SMALL CHAIN"/>
    <property type="match status" value="1"/>
</dbReference>
<dbReference type="Gene3D" id="1.10.1060.10">
    <property type="entry name" value="Alpha-helical ferredoxin"/>
    <property type="match status" value="1"/>
</dbReference>
<dbReference type="GO" id="GO:0016639">
    <property type="term" value="F:oxidoreductase activity, acting on the CH-NH2 group of donors, NAD or NADP as acceptor"/>
    <property type="evidence" value="ECO:0007669"/>
    <property type="project" value="InterPro"/>
</dbReference>
<keyword evidence="10" id="KW-1185">Reference proteome</keyword>
<gene>
    <name evidence="9" type="primary">gltD</name>
    <name evidence="9" type="ORF">VV02_14245</name>
</gene>
<accession>A0A0K1JJ69</accession>
<evidence type="ECO:0000313" key="10">
    <source>
        <dbReference type="Proteomes" id="UP000066480"/>
    </source>
</evidence>
<evidence type="ECO:0000256" key="3">
    <source>
        <dbReference type="ARBA" id="ARBA00023002"/>
    </source>
</evidence>
<dbReference type="GO" id="GO:0004355">
    <property type="term" value="F:glutamate synthase (NADPH) activity"/>
    <property type="evidence" value="ECO:0007669"/>
    <property type="project" value="UniProtKB-EC"/>
</dbReference>
<name>A0A0K1JJ69_9MICO</name>
<keyword evidence="1" id="KW-0028">Amino-acid biosynthesis</keyword>
<keyword evidence="4" id="KW-0408">Iron</keyword>
<dbReference type="InterPro" id="IPR009051">
    <property type="entry name" value="Helical_ferredxn"/>
</dbReference>
<dbReference type="PRINTS" id="PR00419">
    <property type="entry name" value="ADXRDTASE"/>
</dbReference>
<dbReference type="Pfam" id="PF14691">
    <property type="entry name" value="Fer4_20"/>
    <property type="match status" value="1"/>
</dbReference>
<dbReference type="SUPFAM" id="SSF51971">
    <property type="entry name" value="Nucleotide-binding domain"/>
    <property type="match status" value="1"/>
</dbReference>
<dbReference type="InterPro" id="IPR023753">
    <property type="entry name" value="FAD/NAD-binding_dom"/>
</dbReference>
<dbReference type="SUPFAM" id="SSF46548">
    <property type="entry name" value="alpha-helical ferredoxin"/>
    <property type="match status" value="1"/>
</dbReference>
<dbReference type="NCBIfam" id="TIGR01317">
    <property type="entry name" value="GOGAT_sm_gam"/>
    <property type="match status" value="1"/>
</dbReference>
<dbReference type="GO" id="GO:0006537">
    <property type="term" value="P:glutamate biosynthetic process"/>
    <property type="evidence" value="ECO:0007669"/>
    <property type="project" value="UniProtKB-KW"/>
</dbReference>